<dbReference type="InterPro" id="IPR018247">
    <property type="entry name" value="EF_Hand_1_Ca_BS"/>
</dbReference>
<gene>
    <name evidence="4" type="ORF">ACFFRN_05625</name>
</gene>
<evidence type="ECO:0000256" key="2">
    <source>
        <dbReference type="SAM" id="SignalP"/>
    </source>
</evidence>
<feature type="signal peptide" evidence="2">
    <location>
        <begin position="1"/>
        <end position="27"/>
    </location>
</feature>
<comment type="caution">
    <text evidence="4">The sequence shown here is derived from an EMBL/GenBank/DDBJ whole genome shotgun (WGS) entry which is preliminary data.</text>
</comment>
<dbReference type="InterPro" id="IPR051172">
    <property type="entry name" value="Chlamydia_OmcB"/>
</dbReference>
<dbReference type="Gene3D" id="2.60.40.10">
    <property type="entry name" value="Immunoglobulins"/>
    <property type="match status" value="1"/>
</dbReference>
<organism evidence="4 5">
    <name type="scientific">Nonomuraea roseola</name>
    <dbReference type="NCBI Taxonomy" id="46179"/>
    <lineage>
        <taxon>Bacteria</taxon>
        <taxon>Bacillati</taxon>
        <taxon>Actinomycetota</taxon>
        <taxon>Actinomycetes</taxon>
        <taxon>Streptosporangiales</taxon>
        <taxon>Streptosporangiaceae</taxon>
        <taxon>Nonomuraea</taxon>
    </lineage>
</organism>
<sequence>MRWVRLLVASMLALAGATLSGVAPAQAETVEVTVHLYRVVELSCDEGAGEACGNDYYPKSEIDHQGLVDGRDTYCCAHGGDFRTNWVFKATVDTGHNPVRIQMQLWDQDDLTQDDPIRWTKGGSASLDLDFNLNTCVFTGGGLTTQQGANHPTLAGESEGTGEDSARGFFTITTPGCMEPSRDADSDGDGLMNSWETQGRGLDVNNDDPVDLALGEAPFNAVPYRKDLFVEADYMEGHKPQGGALDDVVQAFANAPVDPHPDPADPTKTKFRGIALHAMEGEQLPEVEKIKFSTSIDGDQNDFNDFKNGNPVVKEPGRCSGRFGTPADRSSQNCVHILEARKQAFRYMIFAHTYEESPKSSGRAEIDVDTLVGGNDFIVTVGSWASFTNVGGRKSAEAATFMHELGHTLGLGHGGDDSVNCKPNYLSVMNYTLQFDTQYTARPLDYANVAKGTVLRTELDEAHLDENDGVHGTPDPARTLVYGVGGKIRTASATDKPTDWNGVNGDKEDDVSADINLIEAIKPGCDAGTGDRLRGHNDWSRLQYNPRLHTAFFGDGPRLNLPEELTEDNIKAMFQKADLKVTKTADQAEAVGGDTIGYTVAVTNLGPGTATRLSLTDTLPDGTKQQRSLPDLGDDDVNTITPKFTYEVPCDTTDGTVLTNSVTVTGTDTDGVPDPTLSDNTAQARTTVRAPVLTVSQKATATVNAGEAITYTVTYANTGAGAASKVAVTATLPAGVYYSTALDLGAGPKPGSVTLNADGTRTLVWNQEALPAQSGEKTISFTARPTLLALAGTSYAGQVSVSYQNSTGACTFEPVTSSATTTVTVVPPTRDPKSKGFWKNHEDLWTGEFLARIQATDQRYDTDRNGAISASEVTTAFRGNNAPKSVLLEHLLGTYFNLGTRRINAGTGITSPVASTVRDAVLYAHGTLLLPVDSGTAARYSQTIGVLDDINANTIEVY</sequence>
<evidence type="ECO:0000313" key="4">
    <source>
        <dbReference type="EMBL" id="MFB9526089.1"/>
    </source>
</evidence>
<dbReference type="PANTHER" id="PTHR34819">
    <property type="entry name" value="LARGE CYSTEINE-RICH PERIPLASMIC PROTEIN OMCB"/>
    <property type="match status" value="1"/>
</dbReference>
<evidence type="ECO:0000313" key="5">
    <source>
        <dbReference type="Proteomes" id="UP001589646"/>
    </source>
</evidence>
<dbReference type="InterPro" id="IPR013783">
    <property type="entry name" value="Ig-like_fold"/>
</dbReference>
<feature type="region of interest" description="Disordered" evidence="1">
    <location>
        <begin position="616"/>
        <end position="636"/>
    </location>
</feature>
<dbReference type="NCBIfam" id="TIGR01451">
    <property type="entry name" value="B_ant_repeat"/>
    <property type="match status" value="2"/>
</dbReference>
<dbReference type="PANTHER" id="PTHR34819:SF3">
    <property type="entry name" value="CELL SURFACE PROTEIN"/>
    <property type="match status" value="1"/>
</dbReference>
<evidence type="ECO:0000256" key="1">
    <source>
        <dbReference type="SAM" id="MobiDB-lite"/>
    </source>
</evidence>
<dbReference type="InterPro" id="IPR024079">
    <property type="entry name" value="MetalloPept_cat_dom_sf"/>
</dbReference>
<dbReference type="Gene3D" id="3.40.390.10">
    <property type="entry name" value="Collagenase (Catalytic Domain)"/>
    <property type="match status" value="1"/>
</dbReference>
<protein>
    <recommendedName>
        <fullName evidence="3">EF-hand domain-containing protein</fullName>
    </recommendedName>
</protein>
<dbReference type="InterPro" id="IPR047589">
    <property type="entry name" value="DUF11_rpt"/>
</dbReference>
<name>A0ABV5PSN2_9ACTN</name>
<dbReference type="PROSITE" id="PS00018">
    <property type="entry name" value="EF_HAND_1"/>
    <property type="match status" value="1"/>
</dbReference>
<dbReference type="InterPro" id="IPR002048">
    <property type="entry name" value="EF_hand_dom"/>
</dbReference>
<accession>A0ABV5PSN2</accession>
<dbReference type="Pfam" id="PF01345">
    <property type="entry name" value="DUF11"/>
    <property type="match status" value="1"/>
</dbReference>
<dbReference type="PROSITE" id="PS50222">
    <property type="entry name" value="EF_HAND_2"/>
    <property type="match status" value="1"/>
</dbReference>
<evidence type="ECO:0000259" key="3">
    <source>
        <dbReference type="PROSITE" id="PS50222"/>
    </source>
</evidence>
<keyword evidence="5" id="KW-1185">Reference proteome</keyword>
<reference evidence="4 5" key="1">
    <citation type="submission" date="2024-09" db="EMBL/GenBank/DDBJ databases">
        <authorList>
            <person name="Sun Q."/>
            <person name="Mori K."/>
        </authorList>
    </citation>
    <scope>NUCLEOTIDE SEQUENCE [LARGE SCALE GENOMIC DNA]</scope>
    <source>
        <strain evidence="4 5">JCM 3323</strain>
    </source>
</reference>
<feature type="chain" id="PRO_5045887208" description="EF-hand domain-containing protein" evidence="2">
    <location>
        <begin position="28"/>
        <end position="958"/>
    </location>
</feature>
<proteinExistence type="predicted"/>
<dbReference type="EMBL" id="JBHMCE010000002">
    <property type="protein sequence ID" value="MFB9526089.1"/>
    <property type="molecule type" value="Genomic_DNA"/>
</dbReference>
<dbReference type="InterPro" id="IPR001434">
    <property type="entry name" value="OmcB-like_DUF11"/>
</dbReference>
<keyword evidence="2" id="KW-0732">Signal</keyword>
<dbReference type="Proteomes" id="UP001589646">
    <property type="component" value="Unassembled WGS sequence"/>
</dbReference>
<dbReference type="SUPFAM" id="SSF55486">
    <property type="entry name" value="Metalloproteases ('zincins'), catalytic domain"/>
    <property type="match status" value="1"/>
</dbReference>
<feature type="compositionally biased region" description="Polar residues" evidence="1">
    <location>
        <begin position="616"/>
        <end position="628"/>
    </location>
</feature>
<feature type="domain" description="EF-hand" evidence="3">
    <location>
        <begin position="848"/>
        <end position="883"/>
    </location>
</feature>